<dbReference type="InterPro" id="IPR051913">
    <property type="entry name" value="GH2_Domain-Containing"/>
</dbReference>
<dbReference type="RefSeq" id="WP_200754845.1">
    <property type="nucleotide sequence ID" value="NZ_AP023322.1"/>
</dbReference>
<dbReference type="PANTHER" id="PTHR42732:SF1">
    <property type="entry name" value="BETA-MANNOSIDASE"/>
    <property type="match status" value="1"/>
</dbReference>
<feature type="domain" description="Glycoside hydrolase family 2 immunoglobulin-like beta-sandwich" evidence="4">
    <location>
        <begin position="201"/>
        <end position="258"/>
    </location>
</feature>
<dbReference type="InterPro" id="IPR013783">
    <property type="entry name" value="Ig-like_fold"/>
</dbReference>
<evidence type="ECO:0000313" key="6">
    <source>
        <dbReference type="Proteomes" id="UP000594042"/>
    </source>
</evidence>
<evidence type="ECO:0000256" key="3">
    <source>
        <dbReference type="ARBA" id="ARBA00023295"/>
    </source>
</evidence>
<dbReference type="InterPro" id="IPR008979">
    <property type="entry name" value="Galactose-bd-like_sf"/>
</dbReference>
<comment type="similarity">
    <text evidence="1">Belongs to the glycosyl hydrolase 2 family.</text>
</comment>
<dbReference type="InterPro" id="IPR036156">
    <property type="entry name" value="Beta-gal/glucu_dom_sf"/>
</dbReference>
<dbReference type="InterPro" id="IPR017853">
    <property type="entry name" value="GH"/>
</dbReference>
<sequence length="986" mass="112033">MYRGLVLIVSLFILAGAINAQPVSIDLNGEWERGLNREYDRRVELPSITENAAEKTPGKLWFRRSVKLPKGNWSHATLYLKGARFNPEVYVNGEIVSKKDGGMAPTFHPLDSKKVKPGNNIVIEIALASLSDFDETNASYIALADQWRSNISSCIWDDIVLELHGNARLSRVIPFTDMDNDRVKIACETEGKGVSLKKPVWICSVFENEKLLAQGKSDTDTVMIDFNRKIKSWSPENPHLYKLRTQLFDGNRLVDSKEMNYAPKTFEVKDKQFYLNGNPYKVRAGSVVWHRWVRNKEGQELGWDTTWFKKNVILRLKEHGANTLRFHLGNPPERILELCDRYGLLVQYEWLFFHGMPASENSLVEQFPDWLDLGMKHPSTAIIHPYNETEGEGQMETIWNALNKVLPKYPRLVLEDRETLHIHKYWWSLFENLGVYYDSYRQFPRAIVVDEFGGNYLDGYGEMGGYPTLPESYMRFLGKKHTKEQRMKHHVVSNSAVAEYWRRIGAAGFSPFVILSSWEDGNHWYTGELKDGNPKPVWNALTAAYSPQSVSIELWDRTFIPKQKIDLPVYFFNDRVSSEFNVRVQVVDTNGRIWEEKIVKEFVSSYTTKVVEFNIQMPDKVGDYTVKAELINRPEDVKFPVVSSWDIRVFEAKCPQSLLSAVVGVSPAEKELVSFLNNYGIETKGLSAPDVKILLLGISDWDKIERRDSEILQIIEKAINDGKSVVLTDVGMRCLGQGYPESENNLGPLQSVIKLTGGKKQTYDLFGGIKLIFTEASEPESHIQIMEPGLCYNLSQEQGWLWNGLRGGLNVPSADMELSGLNDKSFVSQWKQRGADEVQIKSSSYYAYELQGFFDFSFKKDDEAVMKKLRERVHFLVEDAPALAISVNPEAPIIQTDLVAGFKESLNGIAQNQTAQIVAGKNLTRMPVMAVDFGREKGTLVVSQLLTKGRLAPGFGEPGLYGIRYDASAVQLMLNMLDCALNTHRN</sequence>
<keyword evidence="3" id="KW-0326">Glycosidase</keyword>
<dbReference type="Gene3D" id="2.60.40.10">
    <property type="entry name" value="Immunoglobulins"/>
    <property type="match status" value="1"/>
</dbReference>
<dbReference type="Gene3D" id="2.60.120.260">
    <property type="entry name" value="Galactose-binding domain-like"/>
    <property type="match status" value="1"/>
</dbReference>
<protein>
    <recommendedName>
        <fullName evidence="4">Glycoside hydrolase family 2 immunoglobulin-like beta-sandwich domain-containing protein</fullName>
    </recommendedName>
</protein>
<dbReference type="AlphaFoldDB" id="A0A7G1HYN6"/>
<dbReference type="GO" id="GO:0005975">
    <property type="term" value="P:carbohydrate metabolic process"/>
    <property type="evidence" value="ECO:0007669"/>
    <property type="project" value="InterPro"/>
</dbReference>
<evidence type="ECO:0000256" key="1">
    <source>
        <dbReference type="ARBA" id="ARBA00007401"/>
    </source>
</evidence>
<dbReference type="Gene3D" id="3.20.20.80">
    <property type="entry name" value="Glycosidases"/>
    <property type="match status" value="1"/>
</dbReference>
<evidence type="ECO:0000313" key="5">
    <source>
        <dbReference type="EMBL" id="BCI63942.1"/>
    </source>
</evidence>
<dbReference type="EMBL" id="AP023322">
    <property type="protein sequence ID" value="BCI63942.1"/>
    <property type="molecule type" value="Genomic_DNA"/>
</dbReference>
<reference evidence="6" key="1">
    <citation type="submission" date="2020-07" db="EMBL/GenBank/DDBJ databases">
        <title>Complete genome sequencing of Coprobacter sp. strain 2CBH44.</title>
        <authorList>
            <person name="Sakamoto M."/>
            <person name="Murakami T."/>
            <person name="Mori H."/>
        </authorList>
    </citation>
    <scope>NUCLEOTIDE SEQUENCE [LARGE SCALE GENOMIC DNA]</scope>
    <source>
        <strain evidence="6">2CBH44</strain>
    </source>
</reference>
<evidence type="ECO:0000256" key="2">
    <source>
        <dbReference type="ARBA" id="ARBA00022801"/>
    </source>
</evidence>
<proteinExistence type="inferred from homology"/>
<dbReference type="SUPFAM" id="SSF51445">
    <property type="entry name" value="(Trans)glycosidases"/>
    <property type="match status" value="1"/>
</dbReference>
<keyword evidence="2" id="KW-0378">Hydrolase</keyword>
<accession>A0A7G1HYN6</accession>
<dbReference type="PANTHER" id="PTHR42732">
    <property type="entry name" value="BETA-GALACTOSIDASE"/>
    <property type="match status" value="1"/>
</dbReference>
<dbReference type="SUPFAM" id="SSF49785">
    <property type="entry name" value="Galactose-binding domain-like"/>
    <property type="match status" value="1"/>
</dbReference>
<gene>
    <name evidence="5" type="ORF">Cop2CBH44_22950</name>
</gene>
<dbReference type="Pfam" id="PF00703">
    <property type="entry name" value="Glyco_hydro_2"/>
    <property type="match status" value="1"/>
</dbReference>
<dbReference type="Proteomes" id="UP000594042">
    <property type="component" value="Chromosome"/>
</dbReference>
<dbReference type="KEGG" id="copr:Cop2CBH44_22950"/>
<keyword evidence="6" id="KW-1185">Reference proteome</keyword>
<dbReference type="SUPFAM" id="SSF49303">
    <property type="entry name" value="beta-Galactosidase/glucuronidase domain"/>
    <property type="match status" value="1"/>
</dbReference>
<dbReference type="GO" id="GO:0004553">
    <property type="term" value="F:hydrolase activity, hydrolyzing O-glycosyl compounds"/>
    <property type="evidence" value="ECO:0007669"/>
    <property type="project" value="InterPro"/>
</dbReference>
<organism evidence="5 6">
    <name type="scientific">Coprobacter secundus subsp. similis</name>
    <dbReference type="NCBI Taxonomy" id="2751153"/>
    <lineage>
        <taxon>Bacteria</taxon>
        <taxon>Pseudomonadati</taxon>
        <taxon>Bacteroidota</taxon>
        <taxon>Bacteroidia</taxon>
        <taxon>Bacteroidales</taxon>
        <taxon>Barnesiellaceae</taxon>
        <taxon>Coprobacter</taxon>
    </lineage>
</organism>
<evidence type="ECO:0000259" key="4">
    <source>
        <dbReference type="Pfam" id="PF00703"/>
    </source>
</evidence>
<name>A0A7G1HYN6_9BACT</name>
<dbReference type="InterPro" id="IPR006102">
    <property type="entry name" value="Ig-like_GH2"/>
</dbReference>